<protein>
    <submittedName>
        <fullName evidence="2">Uncharacterized protein</fullName>
    </submittedName>
</protein>
<sequence length="123" mass="13055" precursor="true">MNYVRTIIGTAVAGIFVMSVWGAFVQKYDLVGGWFAAFIIIGTLWFLNHHVGMIDNQEGGAWIDMALGIGVAGTMRDIFIAGSITPLVESLPTLILVILGGITGGIVAAVCQKSMVKNEQEGV</sequence>
<dbReference type="PATRIC" id="fig|1149862.3.peg.1389"/>
<evidence type="ECO:0000313" key="3">
    <source>
        <dbReference type="Proteomes" id="UP000004324"/>
    </source>
</evidence>
<accession>I8RLG0</accession>
<feature type="transmembrane region" description="Helical" evidence="1">
    <location>
        <begin position="7"/>
        <end position="24"/>
    </location>
</feature>
<proteinExistence type="predicted"/>
<comment type="caution">
    <text evidence="2">The sequence shown here is derived from an EMBL/GenBank/DDBJ whole genome shotgun (WGS) entry which is preliminary data.</text>
</comment>
<dbReference type="EMBL" id="AKVJ01000020">
    <property type="protein sequence ID" value="EIW19425.1"/>
    <property type="molecule type" value="Genomic_DNA"/>
</dbReference>
<reference evidence="2 3" key="1">
    <citation type="journal article" date="2012" name="J. Bacteriol.">
        <title>Draft Genome Sequences for Two Metal-Reducing Pelosinus fermentans Strains Isolated from a Cr(VI)-Contaminated Site and for Type Strain R7.</title>
        <authorList>
            <person name="Brown S.D."/>
            <person name="Podar M."/>
            <person name="Klingeman D.M."/>
            <person name="Johnson C.M."/>
            <person name="Yang Z.K."/>
            <person name="Utturkar S.M."/>
            <person name="Land M.L."/>
            <person name="Mosher J.J."/>
            <person name="Hurt R.A.Jr."/>
            <person name="Phelps T.J."/>
            <person name="Palumbo A.V."/>
            <person name="Arkin A.P."/>
            <person name="Hazen T.C."/>
            <person name="Elias D.A."/>
        </authorList>
    </citation>
    <scope>NUCLEOTIDE SEQUENCE [LARGE SCALE GENOMIC DNA]</scope>
    <source>
        <strain evidence="2 3">B4</strain>
    </source>
</reference>
<keyword evidence="1" id="KW-0472">Membrane</keyword>
<keyword evidence="3" id="KW-1185">Reference proteome</keyword>
<keyword evidence="1" id="KW-0812">Transmembrane</keyword>
<organism evidence="2 3">
    <name type="scientific">Pelosinus fermentans B4</name>
    <dbReference type="NCBI Taxonomy" id="1149862"/>
    <lineage>
        <taxon>Bacteria</taxon>
        <taxon>Bacillati</taxon>
        <taxon>Bacillota</taxon>
        <taxon>Negativicutes</taxon>
        <taxon>Selenomonadales</taxon>
        <taxon>Sporomusaceae</taxon>
        <taxon>Pelosinus</taxon>
    </lineage>
</organism>
<dbReference type="Pfam" id="PF21846">
    <property type="entry name" value="DUF6905"/>
    <property type="match status" value="1"/>
</dbReference>
<feature type="transmembrane region" description="Helical" evidence="1">
    <location>
        <begin position="59"/>
        <end position="79"/>
    </location>
</feature>
<feature type="transmembrane region" description="Helical" evidence="1">
    <location>
        <begin position="91"/>
        <end position="111"/>
    </location>
</feature>
<evidence type="ECO:0000313" key="2">
    <source>
        <dbReference type="EMBL" id="EIW19425.1"/>
    </source>
</evidence>
<feature type="transmembrane region" description="Helical" evidence="1">
    <location>
        <begin position="30"/>
        <end position="47"/>
    </location>
</feature>
<name>I8RLG0_9FIRM</name>
<keyword evidence="1" id="KW-1133">Transmembrane helix</keyword>
<evidence type="ECO:0000256" key="1">
    <source>
        <dbReference type="SAM" id="Phobius"/>
    </source>
</evidence>
<gene>
    <name evidence="2" type="ORF">FB4_2839</name>
</gene>
<dbReference type="OrthoDB" id="1908850at2"/>
<dbReference type="RefSeq" id="WP_007932595.1">
    <property type="nucleotide sequence ID" value="NZ_AKVJ01000020.1"/>
</dbReference>
<dbReference type="Proteomes" id="UP000004324">
    <property type="component" value="Unassembled WGS sequence"/>
</dbReference>
<dbReference type="AlphaFoldDB" id="I8RLG0"/>
<dbReference type="InterPro" id="IPR054200">
    <property type="entry name" value="DUF6905"/>
</dbReference>